<sequence>MILSAFIFGLLSSLHCVGMCGPIAFALPVHAGTKSQKWSKIIAYHFGRLLTYACIGFVFGLFGKTFVLLGLQQTLSIVAGVILILIALFQKKILNYLEQKSSSKIVGLIKNTYQKISKSNTVLNFMSLGMLNGLLPCGTVYIALIGAIAIGNMAYSSLYMFVFGLGTLPLMLLLMGAKILSRERFRTVFKRAVPVMLLVVGVLFVLRGMGLGIAFVSPTDMSLQIQFVPVGCH</sequence>
<dbReference type="STRING" id="1790137.AXE80_05175"/>
<reference evidence="3 4" key="1">
    <citation type="submission" date="2016-02" db="EMBL/GenBank/DDBJ databases">
        <authorList>
            <person name="Wen L."/>
            <person name="He K."/>
            <person name="Yang H."/>
        </authorList>
    </citation>
    <scope>NUCLEOTIDE SEQUENCE [LARGE SCALE GENOMIC DNA]</scope>
    <source>
        <strain evidence="3 4">CZ1127</strain>
    </source>
</reference>
<gene>
    <name evidence="3" type="ORF">AXE80_05175</name>
</gene>
<keyword evidence="1" id="KW-0812">Transmembrane</keyword>
<feature type="transmembrane region" description="Helical" evidence="1">
    <location>
        <begin position="6"/>
        <end position="29"/>
    </location>
</feature>
<feature type="transmembrane region" description="Helical" evidence="1">
    <location>
        <begin position="41"/>
        <end position="62"/>
    </location>
</feature>
<keyword evidence="4" id="KW-1185">Reference proteome</keyword>
<feature type="transmembrane region" description="Helical" evidence="1">
    <location>
        <begin position="125"/>
        <end position="151"/>
    </location>
</feature>
<keyword evidence="1" id="KW-0472">Membrane</keyword>
<dbReference type="EMBL" id="CP014224">
    <property type="protein sequence ID" value="ANW95704.1"/>
    <property type="molecule type" value="Genomic_DNA"/>
</dbReference>
<name>A0A1B1Y4K0_9FLAO</name>
<keyword evidence="1" id="KW-1133">Transmembrane helix</keyword>
<proteinExistence type="predicted"/>
<feature type="domain" description="Urease accessory protein UreH-like transmembrane" evidence="2">
    <location>
        <begin position="5"/>
        <end position="203"/>
    </location>
</feature>
<accession>A0A1B1Y4K0</accession>
<dbReference type="KEGG" id="wfu:AXE80_05175"/>
<organism evidence="3 4">
    <name type="scientific">Wenyingzhuangia fucanilytica</name>
    <dbReference type="NCBI Taxonomy" id="1790137"/>
    <lineage>
        <taxon>Bacteria</taxon>
        <taxon>Pseudomonadati</taxon>
        <taxon>Bacteroidota</taxon>
        <taxon>Flavobacteriia</taxon>
        <taxon>Flavobacteriales</taxon>
        <taxon>Flavobacteriaceae</taxon>
        <taxon>Wenyingzhuangia</taxon>
    </lineage>
</organism>
<dbReference type="OrthoDB" id="594443at2"/>
<protein>
    <recommendedName>
        <fullName evidence="2">Urease accessory protein UreH-like transmembrane domain-containing protein</fullName>
    </recommendedName>
</protein>
<evidence type="ECO:0000256" key="1">
    <source>
        <dbReference type="SAM" id="Phobius"/>
    </source>
</evidence>
<feature type="transmembrane region" description="Helical" evidence="1">
    <location>
        <begin position="157"/>
        <end position="180"/>
    </location>
</feature>
<dbReference type="Pfam" id="PF13386">
    <property type="entry name" value="DsbD_2"/>
    <property type="match status" value="1"/>
</dbReference>
<evidence type="ECO:0000259" key="2">
    <source>
        <dbReference type="Pfam" id="PF13386"/>
    </source>
</evidence>
<dbReference type="RefSeq" id="WP_068825095.1">
    <property type="nucleotide sequence ID" value="NZ_CP014224.1"/>
</dbReference>
<dbReference type="PANTHER" id="PTHR42208">
    <property type="entry name" value="HEAVY METAL TRANSPORTER-RELATED"/>
    <property type="match status" value="1"/>
</dbReference>
<evidence type="ECO:0000313" key="3">
    <source>
        <dbReference type="EMBL" id="ANW95704.1"/>
    </source>
</evidence>
<dbReference type="Proteomes" id="UP000092967">
    <property type="component" value="Chromosome"/>
</dbReference>
<evidence type="ECO:0000313" key="4">
    <source>
        <dbReference type="Proteomes" id="UP000092967"/>
    </source>
</evidence>
<dbReference type="AlphaFoldDB" id="A0A1B1Y4K0"/>
<dbReference type="InterPro" id="IPR039447">
    <property type="entry name" value="UreH-like_TM_dom"/>
</dbReference>
<feature type="transmembrane region" description="Helical" evidence="1">
    <location>
        <begin position="68"/>
        <end position="89"/>
    </location>
</feature>
<dbReference type="PANTHER" id="PTHR42208:SF1">
    <property type="entry name" value="HEAVY METAL TRANSPORTER"/>
    <property type="match status" value="1"/>
</dbReference>
<feature type="transmembrane region" description="Helical" evidence="1">
    <location>
        <begin position="192"/>
        <end position="216"/>
    </location>
</feature>